<evidence type="ECO:0000313" key="2">
    <source>
        <dbReference type="EMBL" id="SEW07735.1"/>
    </source>
</evidence>
<dbReference type="RefSeq" id="WP_089668543.1">
    <property type="nucleotide sequence ID" value="NZ_FOJA01000001.1"/>
</dbReference>
<dbReference type="Pfam" id="PF09341">
    <property type="entry name" value="Pcc1"/>
    <property type="match status" value="1"/>
</dbReference>
<dbReference type="STRING" id="355548.SAMN04487945_1305"/>
<sequence length="85" mass="8856">MTHSTELVFRYDSPAAASVVASSVAVEAGDIEGDRSEAVVDCDGDTVTVTVDATDLTALRAGQNTWLTLVEVAERAAESAGRRAE</sequence>
<dbReference type="InterPro" id="IPR015419">
    <property type="entry name" value="CTAG/Pcc1"/>
</dbReference>
<dbReference type="AlphaFoldDB" id="A0A1I0P0F3"/>
<proteinExistence type="inferred from homology"/>
<evidence type="ECO:0000256" key="1">
    <source>
        <dbReference type="ARBA" id="ARBA00007073"/>
    </source>
</evidence>
<keyword evidence="3" id="KW-1185">Reference proteome</keyword>
<comment type="similarity">
    <text evidence="1">Belongs to the CTAG/PCC1 family.</text>
</comment>
<reference evidence="2 3" key="1">
    <citation type="submission" date="2016-10" db="EMBL/GenBank/DDBJ databases">
        <authorList>
            <person name="de Groot N.N."/>
        </authorList>
    </citation>
    <scope>NUCLEOTIDE SEQUENCE [LARGE SCALE GENOMIC DNA]</scope>
    <source>
        <strain evidence="2 3">CGMCC 1.5337</strain>
    </source>
</reference>
<dbReference type="Proteomes" id="UP000198518">
    <property type="component" value="Unassembled WGS sequence"/>
</dbReference>
<protein>
    <submittedName>
        <fullName evidence="2">KEOPS complex subunit Pcc1</fullName>
    </submittedName>
</protein>
<dbReference type="NCBIfam" id="NF011470">
    <property type="entry name" value="PRK14887.1"/>
    <property type="match status" value="1"/>
</dbReference>
<name>A0A1I0P0F3_9EURY</name>
<dbReference type="EMBL" id="FOJA01000001">
    <property type="protein sequence ID" value="SEW07735.1"/>
    <property type="molecule type" value="Genomic_DNA"/>
</dbReference>
<evidence type="ECO:0000313" key="3">
    <source>
        <dbReference type="Proteomes" id="UP000198518"/>
    </source>
</evidence>
<gene>
    <name evidence="2" type="ORF">SAMN04487945_1305</name>
</gene>
<accession>A0A1I0P0F3</accession>
<organism evidence="2 3">
    <name type="scientific">Halobacterium jilantaiense</name>
    <dbReference type="NCBI Taxonomy" id="355548"/>
    <lineage>
        <taxon>Archaea</taxon>
        <taxon>Methanobacteriati</taxon>
        <taxon>Methanobacteriota</taxon>
        <taxon>Stenosarchaea group</taxon>
        <taxon>Halobacteria</taxon>
        <taxon>Halobacteriales</taxon>
        <taxon>Halobacteriaceae</taxon>
        <taxon>Halobacterium</taxon>
    </lineage>
</organism>
<dbReference type="Gene3D" id="3.30.310.50">
    <property type="entry name" value="Alpha-D-phosphohexomutase, C-terminal domain"/>
    <property type="match status" value="1"/>
</dbReference>